<proteinExistence type="inferred from homology"/>
<feature type="region of interest" description="Disordered" evidence="7">
    <location>
        <begin position="859"/>
        <end position="907"/>
    </location>
</feature>
<feature type="compositionally biased region" description="Low complexity" evidence="7">
    <location>
        <begin position="188"/>
        <end position="199"/>
    </location>
</feature>
<dbReference type="Proteomes" id="UP000829196">
    <property type="component" value="Unassembled WGS sequence"/>
</dbReference>
<dbReference type="CDD" id="cd08045">
    <property type="entry name" value="HFD_TAF4"/>
    <property type="match status" value="1"/>
</dbReference>
<dbReference type="GO" id="GO:0005669">
    <property type="term" value="C:transcription factor TFIID complex"/>
    <property type="evidence" value="ECO:0007669"/>
    <property type="project" value="InterPro"/>
</dbReference>
<evidence type="ECO:0000256" key="5">
    <source>
        <dbReference type="ARBA" id="ARBA00023242"/>
    </source>
</evidence>
<feature type="compositionally biased region" description="Basic and acidic residues" evidence="7">
    <location>
        <begin position="795"/>
        <end position="815"/>
    </location>
</feature>
<comment type="caution">
    <text evidence="9">The sequence shown here is derived from an EMBL/GenBank/DDBJ whole genome shotgun (WGS) entry which is preliminary data.</text>
</comment>
<dbReference type="AlphaFoldDB" id="A0A8T3BRW8"/>
<dbReference type="Pfam" id="PF12174">
    <property type="entry name" value="RST"/>
    <property type="match status" value="1"/>
</dbReference>
<feature type="region of interest" description="Disordered" evidence="7">
    <location>
        <begin position="31"/>
        <end position="62"/>
    </location>
</feature>
<evidence type="ECO:0000259" key="8">
    <source>
        <dbReference type="PROSITE" id="PS51879"/>
    </source>
</evidence>
<keyword evidence="3" id="KW-0805">Transcription regulation</keyword>
<dbReference type="FunFam" id="1.10.20.10:FF:000015">
    <property type="entry name" value="Transcription initiation factor TFIID subunit 4B"/>
    <property type="match status" value="1"/>
</dbReference>
<dbReference type="EMBL" id="JAGYWB010000007">
    <property type="protein sequence ID" value="KAI0516586.1"/>
    <property type="molecule type" value="Genomic_DNA"/>
</dbReference>
<evidence type="ECO:0000313" key="9">
    <source>
        <dbReference type="EMBL" id="KAI0516586.1"/>
    </source>
</evidence>
<dbReference type="InterPro" id="IPR045144">
    <property type="entry name" value="TAF4"/>
</dbReference>
<dbReference type="Pfam" id="PF05236">
    <property type="entry name" value="TAF4"/>
    <property type="match status" value="1"/>
</dbReference>
<comment type="similarity">
    <text evidence="2">Belongs to the TAF4 family.</text>
</comment>
<accession>A0A8T3BRW8</accession>
<dbReference type="Gene3D" id="1.10.20.10">
    <property type="entry name" value="Histone, subunit A"/>
    <property type="match status" value="1"/>
</dbReference>
<evidence type="ECO:0000256" key="7">
    <source>
        <dbReference type="SAM" id="MobiDB-lite"/>
    </source>
</evidence>
<feature type="region of interest" description="Disordered" evidence="7">
    <location>
        <begin position="107"/>
        <end position="168"/>
    </location>
</feature>
<keyword evidence="4" id="KW-0804">Transcription</keyword>
<evidence type="ECO:0000256" key="3">
    <source>
        <dbReference type="ARBA" id="ARBA00023015"/>
    </source>
</evidence>
<dbReference type="SMR" id="A0A8T3BRW8"/>
<feature type="compositionally biased region" description="Low complexity" evidence="7">
    <location>
        <begin position="113"/>
        <end position="122"/>
    </location>
</feature>
<dbReference type="GO" id="GO:0016251">
    <property type="term" value="F:RNA polymerase II general transcription initiation factor activity"/>
    <property type="evidence" value="ECO:0007669"/>
    <property type="project" value="TreeGrafter"/>
</dbReference>
<evidence type="ECO:0000313" key="10">
    <source>
        <dbReference type="Proteomes" id="UP000829196"/>
    </source>
</evidence>
<feature type="compositionally biased region" description="Polar residues" evidence="7">
    <location>
        <begin position="134"/>
        <end position="144"/>
    </location>
</feature>
<feature type="compositionally biased region" description="Polar residues" evidence="7">
    <location>
        <begin position="52"/>
        <end position="62"/>
    </location>
</feature>
<evidence type="ECO:0000256" key="2">
    <source>
        <dbReference type="ARBA" id="ARBA00006178"/>
    </source>
</evidence>
<dbReference type="InterPro" id="IPR007900">
    <property type="entry name" value="TAF4_C"/>
</dbReference>
<name>A0A8T3BRW8_DENNO</name>
<dbReference type="GO" id="GO:0003677">
    <property type="term" value="F:DNA binding"/>
    <property type="evidence" value="ECO:0007669"/>
    <property type="project" value="TreeGrafter"/>
</dbReference>
<comment type="subcellular location">
    <subcellularLocation>
        <location evidence="1">Nucleus</location>
    </subcellularLocation>
</comment>
<feature type="compositionally biased region" description="Basic and acidic residues" evidence="7">
    <location>
        <begin position="145"/>
        <end position="155"/>
    </location>
</feature>
<keyword evidence="10" id="KW-1185">Reference proteome</keyword>
<feature type="region of interest" description="Disordered" evidence="7">
    <location>
        <begin position="601"/>
        <end position="645"/>
    </location>
</feature>
<evidence type="ECO:0000256" key="1">
    <source>
        <dbReference type="ARBA" id="ARBA00004123"/>
    </source>
</evidence>
<feature type="region of interest" description="Disordered" evidence="7">
    <location>
        <begin position="795"/>
        <end position="820"/>
    </location>
</feature>
<evidence type="ECO:0000256" key="4">
    <source>
        <dbReference type="ARBA" id="ARBA00023163"/>
    </source>
</evidence>
<dbReference type="InterPro" id="IPR009072">
    <property type="entry name" value="Histone-fold"/>
</dbReference>
<feature type="domain" description="RST" evidence="8">
    <location>
        <begin position="237"/>
        <end position="308"/>
    </location>
</feature>
<comment type="function">
    <text evidence="6">TAFs are components of the transcription factor IID (TFIID) complex that is essential for mediating regulation of RNA polymerase transcription.</text>
</comment>
<evidence type="ECO:0000256" key="6">
    <source>
        <dbReference type="ARBA" id="ARBA00058775"/>
    </source>
</evidence>
<gene>
    <name evidence="9" type="ORF">KFK09_009263</name>
</gene>
<keyword evidence="5" id="KW-0539">Nucleus</keyword>
<organism evidence="9 10">
    <name type="scientific">Dendrobium nobile</name>
    <name type="common">Orchid</name>
    <dbReference type="NCBI Taxonomy" id="94219"/>
    <lineage>
        <taxon>Eukaryota</taxon>
        <taxon>Viridiplantae</taxon>
        <taxon>Streptophyta</taxon>
        <taxon>Embryophyta</taxon>
        <taxon>Tracheophyta</taxon>
        <taxon>Spermatophyta</taxon>
        <taxon>Magnoliopsida</taxon>
        <taxon>Liliopsida</taxon>
        <taxon>Asparagales</taxon>
        <taxon>Orchidaceae</taxon>
        <taxon>Epidendroideae</taxon>
        <taxon>Malaxideae</taxon>
        <taxon>Dendrobiinae</taxon>
        <taxon>Dendrobium</taxon>
    </lineage>
</organism>
<protein>
    <recommendedName>
        <fullName evidence="8">RST domain-containing protein</fullName>
    </recommendedName>
</protein>
<dbReference type="OrthoDB" id="21060at2759"/>
<dbReference type="PANTHER" id="PTHR15138:SF14">
    <property type="entry name" value="TRANSCRIPTION INITIATION FACTOR TFIID SUBUNIT 4"/>
    <property type="match status" value="1"/>
</dbReference>
<reference evidence="9" key="1">
    <citation type="journal article" date="2022" name="Front. Genet.">
        <title>Chromosome-Scale Assembly of the Dendrobium nobile Genome Provides Insights Into the Molecular Mechanism of the Biosynthesis of the Medicinal Active Ingredient of Dendrobium.</title>
        <authorList>
            <person name="Xu Q."/>
            <person name="Niu S.-C."/>
            <person name="Li K.-L."/>
            <person name="Zheng P.-J."/>
            <person name="Zhang X.-J."/>
            <person name="Jia Y."/>
            <person name="Liu Y."/>
            <person name="Niu Y.-X."/>
            <person name="Yu L.-H."/>
            <person name="Chen D.-F."/>
            <person name="Zhang G.-Q."/>
        </authorList>
    </citation>
    <scope>NUCLEOTIDE SEQUENCE</scope>
    <source>
        <tissue evidence="9">Leaf</tissue>
    </source>
</reference>
<sequence length="967" mass="106725">MDPSIVKFLEDDEDESLHSGADVEAFSAALTRDIGGDPPSHARQPSDHDAELNSQVSNATPQQLLEKWKTSGQDENVVQGSVSVSTQLLEQWKACTEDENIGQGMRQTEEQHLQSLKQHLSQTEQTKQELGANENDQATESQSDSGHHLSQDKHPQSKQWNPSPAVEKDEMKTIEKISFQPHKQEGVQSSTSQTHSSQQLNVQQSLASNEENHLHNLHHLNVQQPQVSSEATNSARQTKQIPTIPFHLLIPILRPHLDKDRSMQLQAIFSKLRSNEVSKDDFLRVIRNIVGDQMLRQAAQKLQVQLQAPANRNPPMNPNLYSLQNQKGQKSPPRQLPIVSASTIQRQTETSFPTVDNSIQKSREVDIKSEGKAMHFGQTRSTGLNAGNQEKESTMTSLQAVNKLPQHTQVPQSSFSMYGNTSSNFNSHPYPRHSIGAQATVQKSQGQVSQTKQALHAQGINATQLGSSQLMGMAHMSKYEIQNTGNESKRIHGGSLASHTLLQQSPVTMQAYPNKEQRSAAMSSMSLVKPEIIDQASEPLGRPQLTVPESSLFGVSDVEQNELSSRMGLSTPMTTVGNHVSGPTPINDGTMQISSATPLLVSGNATKTPQKKTSAGHKKPLEAPGTSPPSSKKQKTSGAFHDQSIDQLNDVTAVSGVNLREEEEQLLCAPKEESRASEASRRVVQEEEERLILLRGSLQKKLAEITSKHGLKSIGGDVERCLSLCVEERLRGLLSYLIKLAKQRVDSEKARRRFIVTSDVGRQILAINKKIKDDWDKKQAEEAEKLRKAIDVDMKSGSEAEKDKEKDKEKDEGRLKATKVVVNKEEDDKMRTTAANVAARAAVGGDDMLSKWQLMAEQARQKREGLDGSSSSQSGKTISNKLIPGFRRHDQQESEQQGSSAPLSGIRRKTSRIQSGMSNIKVPHSISVKDVISALEREPQMSKSSLLYRLYERKAGDSSAMEQLASL</sequence>
<dbReference type="GO" id="GO:0046982">
    <property type="term" value="F:protein heterodimerization activity"/>
    <property type="evidence" value="ECO:0007669"/>
    <property type="project" value="InterPro"/>
</dbReference>
<feature type="region of interest" description="Disordered" evidence="7">
    <location>
        <begin position="182"/>
        <end position="203"/>
    </location>
</feature>
<dbReference type="PANTHER" id="PTHR15138">
    <property type="entry name" value="TRANSCRIPTION INITIATION FACTOR TFIID SUBUNIT 4"/>
    <property type="match status" value="1"/>
</dbReference>
<dbReference type="GO" id="GO:0006367">
    <property type="term" value="P:transcription initiation at RNA polymerase II promoter"/>
    <property type="evidence" value="ECO:0007669"/>
    <property type="project" value="TreeGrafter"/>
</dbReference>
<dbReference type="PROSITE" id="PS51879">
    <property type="entry name" value="RST"/>
    <property type="match status" value="1"/>
</dbReference>
<feature type="compositionally biased region" description="Polar residues" evidence="7">
    <location>
        <begin position="601"/>
        <end position="613"/>
    </location>
</feature>
<dbReference type="InterPro" id="IPR022003">
    <property type="entry name" value="RST"/>
</dbReference>